<name>A0A645I7R8_9ZZZZ</name>
<comment type="caution">
    <text evidence="1">The sequence shown here is derived from an EMBL/GenBank/DDBJ whole genome shotgun (WGS) entry which is preliminary data.</text>
</comment>
<sequence>MNESVSQSIYDAIHCESNIAVIDSVFEQIIGTDPIAETAHGNWHERNRRIAENGMNAARDAYRIVFVFGSDHIPQIRRQLRDLGFEPQIPDRLFVPCGSFKVPDAVLKRWERNLENLKLILDKKIPVTDDYFQKIINSQRIRELEQAIQKSS</sequence>
<gene>
    <name evidence="1" type="ORF">SDC9_194973</name>
</gene>
<dbReference type="EMBL" id="VSSQ01108813">
    <property type="protein sequence ID" value="MPN47371.1"/>
    <property type="molecule type" value="Genomic_DNA"/>
</dbReference>
<evidence type="ECO:0000313" key="1">
    <source>
        <dbReference type="EMBL" id="MPN47371.1"/>
    </source>
</evidence>
<protein>
    <submittedName>
        <fullName evidence="1">Uncharacterized protein</fullName>
    </submittedName>
</protein>
<dbReference type="AlphaFoldDB" id="A0A645I7R8"/>
<reference evidence="1" key="1">
    <citation type="submission" date="2019-08" db="EMBL/GenBank/DDBJ databases">
        <authorList>
            <person name="Kucharzyk K."/>
            <person name="Murdoch R.W."/>
            <person name="Higgins S."/>
            <person name="Loffler F."/>
        </authorList>
    </citation>
    <scope>NUCLEOTIDE SEQUENCE</scope>
</reference>
<organism evidence="1">
    <name type="scientific">bioreactor metagenome</name>
    <dbReference type="NCBI Taxonomy" id="1076179"/>
    <lineage>
        <taxon>unclassified sequences</taxon>
        <taxon>metagenomes</taxon>
        <taxon>ecological metagenomes</taxon>
    </lineage>
</organism>
<accession>A0A645I7R8</accession>
<proteinExistence type="predicted"/>